<evidence type="ECO:0000313" key="6">
    <source>
        <dbReference type="Proteomes" id="UP000826725"/>
    </source>
</evidence>
<dbReference type="Pfam" id="PF03446">
    <property type="entry name" value="NAD_binding_2"/>
    <property type="match status" value="1"/>
</dbReference>
<dbReference type="InterPro" id="IPR015815">
    <property type="entry name" value="HIBADH-related"/>
</dbReference>
<dbReference type="Pfam" id="PF14833">
    <property type="entry name" value="NAD_binding_11"/>
    <property type="match status" value="1"/>
</dbReference>
<dbReference type="KEGG" id="dbk:DGMP_30200"/>
<dbReference type="PANTHER" id="PTHR43060:SF15">
    <property type="entry name" value="3-HYDROXYISOBUTYRATE DEHYDROGENASE-LIKE 1, MITOCHONDRIAL-RELATED"/>
    <property type="match status" value="1"/>
</dbReference>
<gene>
    <name evidence="5" type="ORF">DGMP_30200</name>
</gene>
<dbReference type="InterPro" id="IPR029154">
    <property type="entry name" value="HIBADH-like_NADP-bd"/>
</dbReference>
<dbReference type="EMBL" id="AP024086">
    <property type="protein sequence ID" value="BCL62327.1"/>
    <property type="molecule type" value="Genomic_DNA"/>
</dbReference>
<dbReference type="PANTHER" id="PTHR43060">
    <property type="entry name" value="3-HYDROXYISOBUTYRATE DEHYDROGENASE-LIKE 1, MITOCHONDRIAL-RELATED"/>
    <property type="match status" value="1"/>
</dbReference>
<evidence type="ECO:0000259" key="4">
    <source>
        <dbReference type="Pfam" id="PF14833"/>
    </source>
</evidence>
<accession>A0A8D5FYJ9</accession>
<evidence type="ECO:0000256" key="1">
    <source>
        <dbReference type="ARBA" id="ARBA00023002"/>
    </source>
</evidence>
<keyword evidence="1" id="KW-0560">Oxidoreductase</keyword>
<sequence>MTVLKGTEIGFIGIGVMGKGMVRNLLRDGWKVHVYSRTKAKAKELLKEGGVWEESVAVLAARCSVIFSMVGFPKDVEEIYLADDGILNNAASGSYVIDMTTSQPQLAEKIAGMAEKKNIFSLDAPVSGGDIGARNGTLSIMVGGDCNAYEHILPLFQLMGKNIIYQGGAGAGQHTKMCNQIAIAAGMLGVCEALAYAERSGLDQRTVLASIESGAAGSWSLSNLGPRIMKGDFSPGFYVKHFIKDMTIALESAVAMGLDMPGLVKAKELYEKLAAMGCDEDGTQALYKMYRREDDC</sequence>
<proteinExistence type="predicted"/>
<evidence type="ECO:0000256" key="2">
    <source>
        <dbReference type="ARBA" id="ARBA00023027"/>
    </source>
</evidence>
<keyword evidence="2" id="KW-0520">NAD</keyword>
<dbReference type="AlphaFoldDB" id="A0A8D5FYJ9"/>
<dbReference type="InterPro" id="IPR006115">
    <property type="entry name" value="6PGDH_NADP-bd"/>
</dbReference>
<dbReference type="GO" id="GO:0051287">
    <property type="term" value="F:NAD binding"/>
    <property type="evidence" value="ECO:0007669"/>
    <property type="project" value="InterPro"/>
</dbReference>
<evidence type="ECO:0000313" key="5">
    <source>
        <dbReference type="EMBL" id="BCL62327.1"/>
    </source>
</evidence>
<name>A0A8D5FYJ9_9BACT</name>
<dbReference type="RefSeq" id="WP_228854694.1">
    <property type="nucleotide sequence ID" value="NZ_AP024086.1"/>
</dbReference>
<keyword evidence="6" id="KW-1185">Reference proteome</keyword>
<feature type="domain" description="3-hydroxyisobutyrate dehydrogenase-like NAD-binding" evidence="4">
    <location>
        <begin position="170"/>
        <end position="289"/>
    </location>
</feature>
<dbReference type="Proteomes" id="UP000826725">
    <property type="component" value="Chromosome"/>
</dbReference>
<reference evidence="5" key="1">
    <citation type="submission" date="2020-09" db="EMBL/GenBank/DDBJ databases">
        <title>Desulfogranum mesoprofundum gen. nov., sp. nov., a novel mesophilic, sulfate-reducing chemolithoautotroph isolated from a deep-sea hydrothermal vent chimney in the Suiyo Seamount.</title>
        <authorList>
            <person name="Hashimoto Y."/>
            <person name="Nakagawa S."/>
        </authorList>
    </citation>
    <scope>NUCLEOTIDE SEQUENCE</scope>
    <source>
        <strain evidence="5">KT2</strain>
    </source>
</reference>
<organism evidence="5 6">
    <name type="scientific">Desulfomarina profundi</name>
    <dbReference type="NCBI Taxonomy" id="2772557"/>
    <lineage>
        <taxon>Bacteria</taxon>
        <taxon>Pseudomonadati</taxon>
        <taxon>Thermodesulfobacteriota</taxon>
        <taxon>Desulfobulbia</taxon>
        <taxon>Desulfobulbales</taxon>
        <taxon>Desulfobulbaceae</taxon>
        <taxon>Desulfomarina</taxon>
    </lineage>
</organism>
<dbReference type="PIRSF" id="PIRSF000103">
    <property type="entry name" value="HIBADH"/>
    <property type="match status" value="1"/>
</dbReference>
<protein>
    <submittedName>
        <fullName evidence="5">3-hydroxyisobutyrate dehydrogenase</fullName>
    </submittedName>
</protein>
<dbReference type="GO" id="GO:0050661">
    <property type="term" value="F:NADP binding"/>
    <property type="evidence" value="ECO:0007669"/>
    <property type="project" value="InterPro"/>
</dbReference>
<evidence type="ECO:0000259" key="3">
    <source>
        <dbReference type="Pfam" id="PF03446"/>
    </source>
</evidence>
<feature type="domain" description="6-phosphogluconate dehydrogenase NADP-binding" evidence="3">
    <location>
        <begin position="8"/>
        <end position="167"/>
    </location>
</feature>